<evidence type="ECO:0000313" key="3">
    <source>
        <dbReference type="Proteomes" id="UP000233750"/>
    </source>
</evidence>
<keyword evidence="3" id="KW-1185">Reference proteome</keyword>
<name>A0A2N3WLM1_9PSEU</name>
<proteinExistence type="predicted"/>
<protein>
    <submittedName>
        <fullName evidence="2">Uncharacterized protein</fullName>
    </submittedName>
</protein>
<dbReference type="Proteomes" id="UP000233750">
    <property type="component" value="Unassembled WGS sequence"/>
</dbReference>
<dbReference type="EMBL" id="PJMY01000003">
    <property type="protein sequence ID" value="PKV94771.1"/>
    <property type="molecule type" value="Genomic_DNA"/>
</dbReference>
<gene>
    <name evidence="2" type="ORF">ATK30_5656</name>
    <name evidence="1" type="ORF">H5411_16565</name>
</gene>
<evidence type="ECO:0000313" key="4">
    <source>
        <dbReference type="Proteomes" id="UP000550260"/>
    </source>
</evidence>
<dbReference type="OrthoDB" id="3696610at2"/>
<dbReference type="Proteomes" id="UP000550260">
    <property type="component" value="Unassembled WGS sequence"/>
</dbReference>
<accession>A0A2N3WLM1</accession>
<dbReference type="AlphaFoldDB" id="A0A2N3WLM1"/>
<organism evidence="2 3">
    <name type="scientific">Amycolatopsis echigonensis</name>
    <dbReference type="NCBI Taxonomy" id="2576905"/>
    <lineage>
        <taxon>Bacteria</taxon>
        <taxon>Bacillati</taxon>
        <taxon>Actinomycetota</taxon>
        <taxon>Actinomycetes</taxon>
        <taxon>Pseudonocardiales</taxon>
        <taxon>Pseudonocardiaceae</taxon>
        <taxon>Amycolatopsis</taxon>
    </lineage>
</organism>
<reference evidence="2 3" key="1">
    <citation type="submission" date="2017-12" db="EMBL/GenBank/DDBJ databases">
        <title>Sequencing the genomes of 1000 Actinobacteria strains.</title>
        <authorList>
            <person name="Klenk H.-P."/>
        </authorList>
    </citation>
    <scope>NUCLEOTIDE SEQUENCE [LARGE SCALE GENOMIC DNA]</scope>
    <source>
        <strain evidence="2 3">DSM 45165</strain>
    </source>
</reference>
<reference evidence="1 4" key="2">
    <citation type="submission" date="2020-08" db="EMBL/GenBank/DDBJ databases">
        <title>Amycolatopsis echigonensis JCM 21831.</title>
        <authorList>
            <person name="Tedsree N."/>
            <person name="Kuncharoen N."/>
            <person name="Likhitwitayawuid K."/>
            <person name="Tanasupawat S."/>
        </authorList>
    </citation>
    <scope>NUCLEOTIDE SEQUENCE [LARGE SCALE GENOMIC DNA]</scope>
    <source>
        <strain evidence="1 4">JCM 21831</strain>
    </source>
</reference>
<dbReference type="RefSeq" id="WP_158242509.1">
    <property type="nucleotide sequence ID" value="NZ_JACJHR010000021.1"/>
</dbReference>
<evidence type="ECO:0000313" key="1">
    <source>
        <dbReference type="EMBL" id="MBB2500736.1"/>
    </source>
</evidence>
<accession>A0A8E1VYX0</accession>
<dbReference type="EMBL" id="JACJHR010000021">
    <property type="protein sequence ID" value="MBB2500736.1"/>
    <property type="molecule type" value="Genomic_DNA"/>
</dbReference>
<comment type="caution">
    <text evidence="2">The sequence shown here is derived from an EMBL/GenBank/DDBJ whole genome shotgun (WGS) entry which is preliminary data.</text>
</comment>
<sequence length="52" mass="6035">MTRKDFKEIADSVRREVVADDERKALADALCTYFKSVNSRFDRDRFFAACGL</sequence>
<evidence type="ECO:0000313" key="2">
    <source>
        <dbReference type="EMBL" id="PKV94771.1"/>
    </source>
</evidence>